<dbReference type="InterPro" id="IPR012916">
    <property type="entry name" value="RED_N"/>
</dbReference>
<evidence type="ECO:0000256" key="5">
    <source>
        <dbReference type="SAM" id="MobiDB-lite"/>
    </source>
</evidence>
<evidence type="ECO:0000313" key="9">
    <source>
        <dbReference type="Proteomes" id="UP000242180"/>
    </source>
</evidence>
<feature type="compositionally biased region" description="Basic and acidic residues" evidence="5">
    <location>
        <begin position="472"/>
        <end position="484"/>
    </location>
</feature>
<comment type="similarity">
    <text evidence="2">Belongs to the RED family.</text>
</comment>
<dbReference type="OrthoDB" id="3366823at2759"/>
<dbReference type="InterPro" id="IPR012492">
    <property type="entry name" value="RED_C"/>
</dbReference>
<evidence type="ECO:0000256" key="2">
    <source>
        <dbReference type="ARBA" id="ARBA00006660"/>
    </source>
</evidence>
<accession>A0A1X2HJ49</accession>
<dbReference type="GO" id="GO:0005634">
    <property type="term" value="C:nucleus"/>
    <property type="evidence" value="ECO:0007669"/>
    <property type="project" value="UniProtKB-SubCell"/>
</dbReference>
<dbReference type="STRING" id="13706.A0A1X2HJ49"/>
<dbReference type="EMBL" id="MCGN01000003">
    <property type="protein sequence ID" value="ORY99135.1"/>
    <property type="molecule type" value="Genomic_DNA"/>
</dbReference>
<feature type="region of interest" description="Disordered" evidence="5">
    <location>
        <begin position="1"/>
        <end position="127"/>
    </location>
</feature>
<dbReference type="PANTHER" id="PTHR12765">
    <property type="entry name" value="RED PROTEIN IK FACTOR CYTOKINE IK"/>
    <property type="match status" value="1"/>
</dbReference>
<protein>
    <submittedName>
        <fullName evidence="8">RED-like protein C-terminal region-domain-containing protein</fullName>
    </submittedName>
</protein>
<evidence type="ECO:0000256" key="1">
    <source>
        <dbReference type="ARBA" id="ARBA00004123"/>
    </source>
</evidence>
<evidence type="ECO:0000259" key="6">
    <source>
        <dbReference type="Pfam" id="PF07807"/>
    </source>
</evidence>
<feature type="domain" description="RED-like N-terminal" evidence="7">
    <location>
        <begin position="123"/>
        <end position="249"/>
    </location>
</feature>
<dbReference type="Proteomes" id="UP000242180">
    <property type="component" value="Unassembled WGS sequence"/>
</dbReference>
<evidence type="ECO:0000259" key="7">
    <source>
        <dbReference type="Pfam" id="PF07808"/>
    </source>
</evidence>
<sequence length="501" mass="56440">MADDGLSQDDFRKLLQTPRAPPSSSTEENETTFKTPAPRPKGVFAQPHSVRRKNKSTTKASGSPESRAVEPPTPYRDRAAERRRQENDEQNEEDKPPLLDLESSINKDSKDEAEAEAEAPPLGLDKEKLARIRQNYDALMKEQGERELEAVLSEMRTGETQAKEKKVEVHSIMAKNIFDMMTASSKKTSNELFYPGRMAFVFALSEDVREAYALPNTVIRSANDAKRTWSEERKTESDLVMTKVADVLAKKKGEPLQAKPVKQAPTVAVSGPIVTFEGDIFADAGRDYELDEAALEQKTAAAEIPLAAPAASSSNYFTGLAQDEEDEEKQEDVNMDDQVQQLLSRARQGGHDEEGEGKDIEMGSVPKKRRHEEVMDADANDIDMFGLSASALPTSFEEMRRNRLTDMETDGEPVHTMVDQGTHRNKKAQLTRWDFDDEEAWQKYKDSIEIQPKSASQYGVKLGDGRKRNREQKRGMSDKQKLNREYQQVKNIMDKKYGKKS</sequence>
<dbReference type="AlphaFoldDB" id="A0A1X2HJ49"/>
<evidence type="ECO:0000256" key="3">
    <source>
        <dbReference type="ARBA" id="ARBA00022737"/>
    </source>
</evidence>
<comment type="caution">
    <text evidence="8">The sequence shown here is derived from an EMBL/GenBank/DDBJ whole genome shotgun (WGS) entry which is preliminary data.</text>
</comment>
<comment type="subcellular location">
    <subcellularLocation>
        <location evidence="1">Nucleus</location>
    </subcellularLocation>
</comment>
<keyword evidence="4" id="KW-0539">Nucleus</keyword>
<organism evidence="8 9">
    <name type="scientific">Syncephalastrum racemosum</name>
    <name type="common">Filamentous fungus</name>
    <dbReference type="NCBI Taxonomy" id="13706"/>
    <lineage>
        <taxon>Eukaryota</taxon>
        <taxon>Fungi</taxon>
        <taxon>Fungi incertae sedis</taxon>
        <taxon>Mucoromycota</taxon>
        <taxon>Mucoromycotina</taxon>
        <taxon>Mucoromycetes</taxon>
        <taxon>Mucorales</taxon>
        <taxon>Syncephalastraceae</taxon>
        <taxon>Syncephalastrum</taxon>
    </lineage>
</organism>
<feature type="compositionally biased region" description="Basic and acidic residues" evidence="5">
    <location>
        <begin position="349"/>
        <end position="361"/>
    </location>
</feature>
<gene>
    <name evidence="8" type="ORF">BCR43DRAFT_562466</name>
</gene>
<feature type="region of interest" description="Disordered" evidence="5">
    <location>
        <begin position="345"/>
        <end position="370"/>
    </location>
</feature>
<keyword evidence="3" id="KW-0677">Repeat</keyword>
<dbReference type="InterPro" id="IPR039896">
    <property type="entry name" value="Red-like"/>
</dbReference>
<reference evidence="8 9" key="1">
    <citation type="submission" date="2016-07" db="EMBL/GenBank/DDBJ databases">
        <title>Pervasive Adenine N6-methylation of Active Genes in Fungi.</title>
        <authorList>
            <consortium name="DOE Joint Genome Institute"/>
            <person name="Mondo S.J."/>
            <person name="Dannebaum R.O."/>
            <person name="Kuo R.C."/>
            <person name="Labutti K."/>
            <person name="Haridas S."/>
            <person name="Kuo A."/>
            <person name="Salamov A."/>
            <person name="Ahrendt S.R."/>
            <person name="Lipzen A."/>
            <person name="Sullivan W."/>
            <person name="Andreopoulos W.B."/>
            <person name="Clum A."/>
            <person name="Lindquist E."/>
            <person name="Daum C."/>
            <person name="Ramamoorthy G.K."/>
            <person name="Gryganskyi A."/>
            <person name="Culley D."/>
            <person name="Magnuson J.K."/>
            <person name="James T.Y."/>
            <person name="O'Malley M.A."/>
            <person name="Stajich J.E."/>
            <person name="Spatafora J.W."/>
            <person name="Visel A."/>
            <person name="Grigoriev I.V."/>
        </authorList>
    </citation>
    <scope>NUCLEOTIDE SEQUENCE [LARGE SCALE GENOMIC DNA]</scope>
    <source>
        <strain evidence="8 9">NRRL 2496</strain>
    </source>
</reference>
<feature type="region of interest" description="Disordered" evidence="5">
    <location>
        <begin position="452"/>
        <end position="501"/>
    </location>
</feature>
<dbReference type="Pfam" id="PF07807">
    <property type="entry name" value="RED_C"/>
    <property type="match status" value="1"/>
</dbReference>
<dbReference type="OMA" id="WQQTNGY"/>
<evidence type="ECO:0000256" key="4">
    <source>
        <dbReference type="ARBA" id="ARBA00023242"/>
    </source>
</evidence>
<feature type="compositionally biased region" description="Basic and acidic residues" evidence="5">
    <location>
        <begin position="492"/>
        <end position="501"/>
    </location>
</feature>
<proteinExistence type="inferred from homology"/>
<name>A0A1X2HJ49_SYNRA</name>
<dbReference type="Pfam" id="PF07808">
    <property type="entry name" value="RED_N"/>
    <property type="match status" value="1"/>
</dbReference>
<keyword evidence="9" id="KW-1185">Reference proteome</keyword>
<feature type="domain" description="Protein RED C-terminal" evidence="6">
    <location>
        <begin position="408"/>
        <end position="499"/>
    </location>
</feature>
<dbReference type="InParanoid" id="A0A1X2HJ49"/>
<evidence type="ECO:0000313" key="8">
    <source>
        <dbReference type="EMBL" id="ORY99135.1"/>
    </source>
</evidence>
<feature type="compositionally biased region" description="Basic and acidic residues" evidence="5">
    <location>
        <begin position="75"/>
        <end position="97"/>
    </location>
</feature>